<gene>
    <name evidence="3" type="ORF">G7071_04870</name>
</gene>
<evidence type="ECO:0000256" key="1">
    <source>
        <dbReference type="SAM" id="MobiDB-lite"/>
    </source>
</evidence>
<evidence type="ECO:0000313" key="3">
    <source>
        <dbReference type="EMBL" id="QIK74860.1"/>
    </source>
</evidence>
<dbReference type="KEGG" id="npi:G7071_04870"/>
<keyword evidence="4" id="KW-1185">Reference proteome</keyword>
<evidence type="ECO:0000313" key="4">
    <source>
        <dbReference type="Proteomes" id="UP000502035"/>
    </source>
</evidence>
<accession>A0A6G7YDK8</accession>
<sequence length="614" mass="63315">MRARPLLVSAVASTLAAALLLPAQAAITPTAPVTISGPGSVGSPQVQVDSSGRAVAIWSEVGESGLAQLWSAERPAGGTWSVPTAITTGSSGVTGLDFDVNEAGDAAVVFRRFDAVRSEHVLWGSYRAAASPAWSDPSAFGGLVHGVDTSGDFGVAVMSDGTAVSAYVAPDGTPGLPDTTRRAYAGTGGTGGWSGEVHISDTGHIAVVGDQEQRDVSSIAIAADGAGAARVLMRMEAHSESTFGTRYRLMRTSRTTSTGWTAITPITSIDASYPQPENPRVAGDPAAAGGFVEAWTENSSGDAVVRVNKGGDVRTFADPSQAPDQISKHMLIADLAVRAGVAAVNTYYSEAVEEGQDSVTRVGTSVWRSGSGWSDLMDPVEDPQYGAFRPDLTIHSDGAVSQTYDQGFGSLANIYVTQLPPGSSTWSGERLISRYTTDGRSDTAAALEAGIADEAVIVWRRNHGGTPNRYTVEAASFTGSATPSPTPTSPTTTTSSPSPSPTVTAPAPVPPASSVPAAPAPLPSAFVAVVEPKVKGKPIVGTTLKARPGTWQPAPAKVTYQWRAGSKAIKKATRPRLKLTSALRGKKISVRITLAAPGVSTRTVTVKVKGKVKG</sequence>
<feature type="chain" id="PRO_5026083491" evidence="2">
    <location>
        <begin position="26"/>
        <end position="614"/>
    </location>
</feature>
<reference evidence="3 4" key="1">
    <citation type="submission" date="2020-03" db="EMBL/GenBank/DDBJ databases">
        <title>Nocardioides sp. nov., isolated from fish.</title>
        <authorList>
            <person name="Hyun D.-W."/>
            <person name="Bae J.-W."/>
        </authorList>
    </citation>
    <scope>NUCLEOTIDE SEQUENCE [LARGE SCALE GENOMIC DNA]</scope>
    <source>
        <strain evidence="3 4">HDW12A</strain>
    </source>
</reference>
<dbReference type="AlphaFoldDB" id="A0A6G7YDK8"/>
<keyword evidence="2" id="KW-0732">Signal</keyword>
<proteinExistence type="predicted"/>
<feature type="signal peptide" evidence="2">
    <location>
        <begin position="1"/>
        <end position="25"/>
    </location>
</feature>
<feature type="compositionally biased region" description="Low complexity" evidence="1">
    <location>
        <begin position="477"/>
        <end position="506"/>
    </location>
</feature>
<dbReference type="EMBL" id="CP049866">
    <property type="protein sequence ID" value="QIK74860.1"/>
    <property type="molecule type" value="Genomic_DNA"/>
</dbReference>
<organism evidence="3 4">
    <name type="scientific">Nocardioides piscis</name>
    <dbReference type="NCBI Taxonomy" id="2714938"/>
    <lineage>
        <taxon>Bacteria</taxon>
        <taxon>Bacillati</taxon>
        <taxon>Actinomycetota</taxon>
        <taxon>Actinomycetes</taxon>
        <taxon>Propionibacteriales</taxon>
        <taxon>Nocardioidaceae</taxon>
        <taxon>Nocardioides</taxon>
    </lineage>
</organism>
<dbReference type="RefSeq" id="WP_166315600.1">
    <property type="nucleotide sequence ID" value="NZ_CP049866.1"/>
</dbReference>
<dbReference type="Proteomes" id="UP000502035">
    <property type="component" value="Chromosome"/>
</dbReference>
<dbReference type="Gene3D" id="2.60.40.2700">
    <property type="match status" value="1"/>
</dbReference>
<name>A0A6G7YDK8_9ACTN</name>
<protein>
    <submittedName>
        <fullName evidence="3">Uncharacterized protein</fullName>
    </submittedName>
</protein>
<evidence type="ECO:0000256" key="2">
    <source>
        <dbReference type="SAM" id="SignalP"/>
    </source>
</evidence>
<feature type="region of interest" description="Disordered" evidence="1">
    <location>
        <begin position="477"/>
        <end position="512"/>
    </location>
</feature>